<comment type="caution">
    <text evidence="2">The sequence shown here is derived from an EMBL/GenBank/DDBJ whole genome shotgun (WGS) entry which is preliminary data.</text>
</comment>
<sequence>MDTKITSKKAKSGRKLSFNSPGIAIFSVASVLFSAHAGGGFATGNQENTYFVSLGWSEIVSLILAMLLLTLTMRQAMIMYNKYDLKSHKELFQQLYHTIPLIS</sequence>
<dbReference type="PANTHER" id="PTHR37814">
    <property type="entry name" value="CONSERVED MEMBRANE PROTEIN"/>
    <property type="match status" value="1"/>
</dbReference>
<name>A0A0R1TTD5_9LACO</name>
<dbReference type="STRING" id="1423740.FC36_GL000020"/>
<feature type="transmembrane region" description="Helical" evidence="1">
    <location>
        <begin position="21"/>
        <end position="42"/>
    </location>
</feature>
<proteinExistence type="predicted"/>
<reference evidence="2 3" key="1">
    <citation type="journal article" date="2015" name="Genome Announc.">
        <title>Expanding the biotechnology potential of lactobacilli through comparative genomics of 213 strains and associated genera.</title>
        <authorList>
            <person name="Sun Z."/>
            <person name="Harris H.M."/>
            <person name="McCann A."/>
            <person name="Guo C."/>
            <person name="Argimon S."/>
            <person name="Zhang W."/>
            <person name="Yang X."/>
            <person name="Jeffery I.B."/>
            <person name="Cooney J.C."/>
            <person name="Kagawa T.F."/>
            <person name="Liu W."/>
            <person name="Song Y."/>
            <person name="Salvetti E."/>
            <person name="Wrobel A."/>
            <person name="Rasinkangas P."/>
            <person name="Parkhill J."/>
            <person name="Rea M.C."/>
            <person name="O'Sullivan O."/>
            <person name="Ritari J."/>
            <person name="Douillard F.P."/>
            <person name="Paul Ross R."/>
            <person name="Yang R."/>
            <person name="Briner A.E."/>
            <person name="Felis G.E."/>
            <person name="de Vos W.M."/>
            <person name="Barrangou R."/>
            <person name="Klaenhammer T.R."/>
            <person name="Caufield P.W."/>
            <person name="Cui Y."/>
            <person name="Zhang H."/>
            <person name="O'Toole P.W."/>
        </authorList>
    </citation>
    <scope>NUCLEOTIDE SEQUENCE [LARGE SCALE GENOMIC DNA]</scope>
    <source>
        <strain evidence="2 3">DSM 15833</strain>
    </source>
</reference>
<dbReference type="EMBL" id="AZFH01000007">
    <property type="protein sequence ID" value="KRL84560.1"/>
    <property type="molecule type" value="Genomic_DNA"/>
</dbReference>
<keyword evidence="1" id="KW-0812">Transmembrane</keyword>
<dbReference type="Proteomes" id="UP000051048">
    <property type="component" value="Unassembled WGS sequence"/>
</dbReference>
<dbReference type="PATRIC" id="fig|1423740.3.peg.20"/>
<keyword evidence="1" id="KW-1133">Transmembrane helix</keyword>
<keyword evidence="1" id="KW-0472">Membrane</keyword>
<accession>A0A0R1TTD5</accession>
<gene>
    <name evidence="2" type="ORF">FC36_GL000020</name>
</gene>
<dbReference type="PANTHER" id="PTHR37814:SF1">
    <property type="entry name" value="MEMBRANE PROTEIN"/>
    <property type="match status" value="1"/>
</dbReference>
<organism evidence="2 3">
    <name type="scientific">Ligilactobacillus equi DSM 15833 = JCM 10991</name>
    <dbReference type="NCBI Taxonomy" id="1423740"/>
    <lineage>
        <taxon>Bacteria</taxon>
        <taxon>Bacillati</taxon>
        <taxon>Bacillota</taxon>
        <taxon>Bacilli</taxon>
        <taxon>Lactobacillales</taxon>
        <taxon>Lactobacillaceae</taxon>
        <taxon>Ligilactobacillus</taxon>
    </lineage>
</organism>
<evidence type="ECO:0000313" key="2">
    <source>
        <dbReference type="EMBL" id="KRL84560.1"/>
    </source>
</evidence>
<dbReference type="AlphaFoldDB" id="A0A0R1TTD5"/>
<protein>
    <submittedName>
        <fullName evidence="2">Uncharacterized protein</fullName>
    </submittedName>
</protein>
<dbReference type="RefSeq" id="WP_025021385.1">
    <property type="nucleotide sequence ID" value="NZ_AZFH01000007.1"/>
</dbReference>
<dbReference type="InterPro" id="IPR038728">
    <property type="entry name" value="YkvI-like"/>
</dbReference>
<evidence type="ECO:0000256" key="1">
    <source>
        <dbReference type="SAM" id="Phobius"/>
    </source>
</evidence>
<feature type="transmembrane region" description="Helical" evidence="1">
    <location>
        <begin position="54"/>
        <end position="73"/>
    </location>
</feature>
<evidence type="ECO:0000313" key="3">
    <source>
        <dbReference type="Proteomes" id="UP000051048"/>
    </source>
</evidence>